<dbReference type="InterPro" id="IPR047243">
    <property type="entry name" value="RING-H2_BRAP2"/>
</dbReference>
<dbReference type="PROSITE" id="PS50271">
    <property type="entry name" value="ZF_UBP"/>
    <property type="match status" value="1"/>
</dbReference>
<evidence type="ECO:0000256" key="3">
    <source>
        <dbReference type="ARBA" id="ARBA00022833"/>
    </source>
</evidence>
<evidence type="ECO:0000313" key="10">
    <source>
        <dbReference type="Proteomes" id="UP000076842"/>
    </source>
</evidence>
<dbReference type="InterPro" id="IPR001607">
    <property type="entry name" value="Znf_UBP"/>
</dbReference>
<keyword evidence="3" id="KW-0862">Zinc</keyword>
<evidence type="ECO:0000256" key="4">
    <source>
        <dbReference type="PROSITE-ProRule" id="PRU00502"/>
    </source>
</evidence>
<dbReference type="Proteomes" id="UP000076842">
    <property type="component" value="Unassembled WGS sequence"/>
</dbReference>
<dbReference type="PANTHER" id="PTHR24007">
    <property type="entry name" value="BRCA1-ASSOCIATED PROTEIN"/>
    <property type="match status" value="1"/>
</dbReference>
<dbReference type="GO" id="GO:0008270">
    <property type="term" value="F:zinc ion binding"/>
    <property type="evidence" value="ECO:0007669"/>
    <property type="project" value="UniProtKB-KW"/>
</dbReference>
<dbReference type="GO" id="GO:0061630">
    <property type="term" value="F:ubiquitin protein ligase activity"/>
    <property type="evidence" value="ECO:0007669"/>
    <property type="project" value="TreeGrafter"/>
</dbReference>
<evidence type="ECO:0000256" key="2">
    <source>
        <dbReference type="ARBA" id="ARBA00022771"/>
    </source>
</evidence>
<dbReference type="SUPFAM" id="SSF57850">
    <property type="entry name" value="RING/U-box"/>
    <property type="match status" value="2"/>
</dbReference>
<evidence type="ECO:0000256" key="5">
    <source>
        <dbReference type="SAM" id="Coils"/>
    </source>
</evidence>
<evidence type="ECO:0000259" key="8">
    <source>
        <dbReference type="PROSITE" id="PS50271"/>
    </source>
</evidence>
<dbReference type="EMBL" id="KV424038">
    <property type="protein sequence ID" value="KZT53407.1"/>
    <property type="molecule type" value="Genomic_DNA"/>
</dbReference>
<dbReference type="OrthoDB" id="273556at2759"/>
<feature type="region of interest" description="Disordered" evidence="6">
    <location>
        <begin position="18"/>
        <end position="107"/>
    </location>
</feature>
<dbReference type="PANTHER" id="PTHR24007:SF7">
    <property type="entry name" value="BRCA1-ASSOCIATED PROTEIN"/>
    <property type="match status" value="1"/>
</dbReference>
<evidence type="ECO:0000256" key="6">
    <source>
        <dbReference type="SAM" id="MobiDB-lite"/>
    </source>
</evidence>
<sequence>MSSSSTARYTVWIELDTPASASHSHSHSHSSSTPAHIPSDIFAPLPRHAPVTQPEPEPGWQVHDSKQKQKHRHRRRPPPPLPAPTSASAPAQGGTAQAHPDWRHGPIHVDWFDCPPPMPDREKTFTLTTTTTTTTSPSPPESGTTTLPSGTLHLFRHPTAPPLPADDPTDGPLLGILALPAYFTPSDLLDFLSPLLAPPQNALAHIRVLRDSFPDRSLVLLKFRPSPDAAHAAAEFTQLHNGRPFQDASPELCRLVAIDSVLITPTPSAQPPEAHPPAPRQVLTGLELPTCPVCLDRMDSALTGLITVPCTHTFHCFCLSRWPDSRCPVCRASAAPSSLPLREADLASSVRGALPAPGAEGGGHCAQCSATSSLWICLICGNLGCGRYAQAHAAQHYQRTQHAFALELETQRVWDYAGDTYVHRLIRNRADGKVVELSSGLMAGSAGAGDQGAPGAGAGAGEGKGKGPGQEDAQVAEKMEAMGVEYGLLLSAQLETQRTWYEERIDEVERRLVDVLQGSERAERERRGEEHRLELERLDALLAGERAARERAERKAHTAAELARAVQRELAAEQAVSRGLMENLAAAKGREEQHAREREEWAGRMSELEDQLRDVMIFLEARGKIESGQIGEDVQGGTVELPPAASAPQGHAQEGTPAKNGAGAGKKKRTPKR</sequence>
<dbReference type="InterPro" id="IPR001841">
    <property type="entry name" value="Znf_RING"/>
</dbReference>
<accession>A0A165DRU5</accession>
<dbReference type="InterPro" id="IPR011422">
    <property type="entry name" value="BRAP2/ETP1_RRM"/>
</dbReference>
<keyword evidence="1" id="KW-0479">Metal-binding</keyword>
<dbReference type="GO" id="GO:0005737">
    <property type="term" value="C:cytoplasm"/>
    <property type="evidence" value="ECO:0007669"/>
    <property type="project" value="TreeGrafter"/>
</dbReference>
<feature type="compositionally biased region" description="Low complexity" evidence="6">
    <location>
        <begin position="129"/>
        <end position="153"/>
    </location>
</feature>
<evidence type="ECO:0000256" key="1">
    <source>
        <dbReference type="ARBA" id="ARBA00022723"/>
    </source>
</evidence>
<organism evidence="9 10">
    <name type="scientific">Calocera cornea HHB12733</name>
    <dbReference type="NCBI Taxonomy" id="1353952"/>
    <lineage>
        <taxon>Eukaryota</taxon>
        <taxon>Fungi</taxon>
        <taxon>Dikarya</taxon>
        <taxon>Basidiomycota</taxon>
        <taxon>Agaricomycotina</taxon>
        <taxon>Dacrymycetes</taxon>
        <taxon>Dacrymycetales</taxon>
        <taxon>Dacrymycetaceae</taxon>
        <taxon>Calocera</taxon>
    </lineage>
</organism>
<dbReference type="FunCoup" id="A0A165DRU5">
    <property type="interactions" value="789"/>
</dbReference>
<dbReference type="InParanoid" id="A0A165DRU5"/>
<feature type="region of interest" description="Disordered" evidence="6">
    <location>
        <begin position="626"/>
        <end position="673"/>
    </location>
</feature>
<feature type="domain" description="RING-type" evidence="7">
    <location>
        <begin position="291"/>
        <end position="331"/>
    </location>
</feature>
<dbReference type="PROSITE" id="PS50089">
    <property type="entry name" value="ZF_RING_2"/>
    <property type="match status" value="1"/>
</dbReference>
<keyword evidence="5" id="KW-0175">Coiled coil</keyword>
<feature type="region of interest" description="Disordered" evidence="6">
    <location>
        <begin position="445"/>
        <end position="473"/>
    </location>
</feature>
<dbReference type="CDD" id="cd16457">
    <property type="entry name" value="RING-H2_BRAP2"/>
    <property type="match status" value="1"/>
</dbReference>
<dbReference type="GO" id="GO:0007265">
    <property type="term" value="P:Ras protein signal transduction"/>
    <property type="evidence" value="ECO:0007669"/>
    <property type="project" value="TreeGrafter"/>
</dbReference>
<dbReference type="Pfam" id="PF02148">
    <property type="entry name" value="zf-UBP"/>
    <property type="match status" value="1"/>
</dbReference>
<dbReference type="STRING" id="1353952.A0A165DRU5"/>
<dbReference type="Gene3D" id="3.30.40.10">
    <property type="entry name" value="Zinc/RING finger domain, C3HC4 (zinc finger)"/>
    <property type="match status" value="2"/>
</dbReference>
<feature type="domain" description="UBP-type" evidence="8">
    <location>
        <begin position="328"/>
        <end position="441"/>
    </location>
</feature>
<dbReference type="InterPro" id="IPR013083">
    <property type="entry name" value="Znf_RING/FYVE/PHD"/>
</dbReference>
<feature type="coiled-coil region" evidence="5">
    <location>
        <begin position="491"/>
        <end position="611"/>
    </location>
</feature>
<evidence type="ECO:0000259" key="7">
    <source>
        <dbReference type="PROSITE" id="PS50089"/>
    </source>
</evidence>
<reference evidence="9 10" key="1">
    <citation type="journal article" date="2016" name="Mol. Biol. Evol.">
        <title>Comparative Genomics of Early-Diverging Mushroom-Forming Fungi Provides Insights into the Origins of Lignocellulose Decay Capabilities.</title>
        <authorList>
            <person name="Nagy L.G."/>
            <person name="Riley R."/>
            <person name="Tritt A."/>
            <person name="Adam C."/>
            <person name="Daum C."/>
            <person name="Floudas D."/>
            <person name="Sun H."/>
            <person name="Yadav J.S."/>
            <person name="Pangilinan J."/>
            <person name="Larsson K.H."/>
            <person name="Matsuura K."/>
            <person name="Barry K."/>
            <person name="Labutti K."/>
            <person name="Kuo R."/>
            <person name="Ohm R.A."/>
            <person name="Bhattacharya S.S."/>
            <person name="Shirouzu T."/>
            <person name="Yoshinaga Y."/>
            <person name="Martin F.M."/>
            <person name="Grigoriev I.V."/>
            <person name="Hibbett D.S."/>
        </authorList>
    </citation>
    <scope>NUCLEOTIDE SEQUENCE [LARGE SCALE GENOMIC DNA]</scope>
    <source>
        <strain evidence="9 10">HHB12733</strain>
    </source>
</reference>
<feature type="region of interest" description="Disordered" evidence="6">
    <location>
        <begin position="129"/>
        <end position="167"/>
    </location>
</feature>
<gene>
    <name evidence="9" type="ORF">CALCODRAFT_501157</name>
</gene>
<dbReference type="Pfam" id="PF07576">
    <property type="entry name" value="BRAP2"/>
    <property type="match status" value="1"/>
</dbReference>
<dbReference type="SMART" id="SM00290">
    <property type="entry name" value="ZnF_UBP"/>
    <property type="match status" value="1"/>
</dbReference>
<feature type="compositionally biased region" description="Low complexity" evidence="6">
    <location>
        <begin position="18"/>
        <end position="39"/>
    </location>
</feature>
<feature type="compositionally biased region" description="Basic residues" evidence="6">
    <location>
        <begin position="68"/>
        <end position="77"/>
    </location>
</feature>
<dbReference type="AlphaFoldDB" id="A0A165DRU5"/>
<name>A0A165DRU5_9BASI</name>
<feature type="compositionally biased region" description="Gly residues" evidence="6">
    <location>
        <begin position="446"/>
        <end position="468"/>
    </location>
</feature>
<dbReference type="GO" id="GO:0016567">
    <property type="term" value="P:protein ubiquitination"/>
    <property type="evidence" value="ECO:0007669"/>
    <property type="project" value="TreeGrafter"/>
</dbReference>
<dbReference type="Pfam" id="PF13639">
    <property type="entry name" value="zf-RING_2"/>
    <property type="match status" value="1"/>
</dbReference>
<evidence type="ECO:0000313" key="9">
    <source>
        <dbReference type="EMBL" id="KZT53407.1"/>
    </source>
</evidence>
<keyword evidence="10" id="KW-1185">Reference proteome</keyword>
<keyword evidence="2 4" id="KW-0863">Zinc-finger</keyword>
<proteinExistence type="predicted"/>
<dbReference type="SMART" id="SM00184">
    <property type="entry name" value="RING"/>
    <property type="match status" value="1"/>
</dbReference>
<protein>
    <submittedName>
        <fullName evidence="9">Zf-UBP-domain-containing protein</fullName>
    </submittedName>
</protein>